<organism evidence="1 2">
    <name type="scientific">Neomoorella stamsii</name>
    <dbReference type="NCBI Taxonomy" id="1266720"/>
    <lineage>
        <taxon>Bacteria</taxon>
        <taxon>Bacillati</taxon>
        <taxon>Bacillota</taxon>
        <taxon>Clostridia</taxon>
        <taxon>Neomoorellales</taxon>
        <taxon>Neomoorellaceae</taxon>
        <taxon>Neomoorella</taxon>
    </lineage>
</organism>
<dbReference type="EMBL" id="PVXL01000023">
    <property type="protein sequence ID" value="PRR76108.1"/>
    <property type="molecule type" value="Genomic_DNA"/>
</dbReference>
<keyword evidence="2" id="KW-1185">Reference proteome</keyword>
<gene>
    <name evidence="1" type="ORF">MOST_07290</name>
</gene>
<dbReference type="Proteomes" id="UP000239430">
    <property type="component" value="Unassembled WGS sequence"/>
</dbReference>
<protein>
    <submittedName>
        <fullName evidence="1">Type I phosphodiesterase / nucleotide pyrophosphatase</fullName>
    </submittedName>
</protein>
<accession>A0A9X7J4L4</accession>
<reference evidence="1 2" key="1">
    <citation type="submission" date="2018-03" db="EMBL/GenBank/DDBJ databases">
        <title>Genome sequence of Moorella stamsii DSM 26217.</title>
        <authorList>
            <person name="Poehlein A."/>
            <person name="Daniel R."/>
        </authorList>
    </citation>
    <scope>NUCLEOTIDE SEQUENCE [LARGE SCALE GENOMIC DNA]</scope>
    <source>
        <strain evidence="2">DSM 26217</strain>
    </source>
</reference>
<dbReference type="PANTHER" id="PTHR10151">
    <property type="entry name" value="ECTONUCLEOTIDE PYROPHOSPHATASE/PHOSPHODIESTERASE"/>
    <property type="match status" value="1"/>
</dbReference>
<dbReference type="RefSeq" id="WP_054937345.1">
    <property type="nucleotide sequence ID" value="NZ_PVXL01000023.1"/>
</dbReference>
<dbReference type="GO" id="GO:0016787">
    <property type="term" value="F:hydrolase activity"/>
    <property type="evidence" value="ECO:0007669"/>
    <property type="project" value="UniProtKB-ARBA"/>
</dbReference>
<dbReference type="Gene3D" id="3.40.720.10">
    <property type="entry name" value="Alkaline Phosphatase, subunit A"/>
    <property type="match status" value="3"/>
</dbReference>
<evidence type="ECO:0000313" key="1">
    <source>
        <dbReference type="EMBL" id="PRR76108.1"/>
    </source>
</evidence>
<dbReference type="AlphaFoldDB" id="A0A9X7J4L4"/>
<dbReference type="SUPFAM" id="SSF53649">
    <property type="entry name" value="Alkaline phosphatase-like"/>
    <property type="match status" value="1"/>
</dbReference>
<evidence type="ECO:0000313" key="2">
    <source>
        <dbReference type="Proteomes" id="UP000239430"/>
    </source>
</evidence>
<sequence>MPGPQKLIVIGLDAAVPDIIEDLVARGKLPHFTVLMERGIYSRAYYSIPGVTPVCWASIITGAYPGTHGITDFAVHLPGTPLDQAQNGFMSDLLAAETIWQAAEKVGKRSITINFPSAWPPLTKEGIWVAGLGSPATGSIFEIKSSSCFVGGKAGAATRDSTRIDFNAQGEAHIEIKPDKDFQGEGPKFTLVAHKSAVNGYHKLAIFDAKNRAEAVATLKVGQWSPWFRREFIIKGEVCPGSFRFKLTQMAPDLSSFKLYCSQVMPTDRFTYPQGISEELVANIGPMLENCGTRGFERGWIDEETVLEEAEYKANWLSDAGLYLLNRYDYDLLFLKWHFLDHVQHTFWGRFDPLSPWYNPAEGQKYASLIERAYQIADAVVGKVLTQASAETLVMVVSDHGHTPHMQAMSINNLLAQAGYISWQPSAEDRPIIDWQKTVAYAGPDIGHIFINLKGRDPEGIVQPGEEYEKLQEKIIQLLLDFKDPATGRRPVEIAVKKREAALFGLWGERIGDVFYLMSPGYSCATNWFPLTEDLQVLVPMGPQIRAEGDHGQFKFIAAKFQSVHGNTLPTARLGKGSEQAVFLLAGPGVKKGYRREKPIHLVDIAPTLSLLLGIPAPRNSEGKIIYDGIDME</sequence>
<dbReference type="Pfam" id="PF01663">
    <property type="entry name" value="Phosphodiest"/>
    <property type="match status" value="2"/>
</dbReference>
<dbReference type="InterPro" id="IPR002591">
    <property type="entry name" value="Phosphodiest/P_Trfase"/>
</dbReference>
<name>A0A9X7J4L4_9FIRM</name>
<dbReference type="PANTHER" id="PTHR10151:SF120">
    <property type="entry name" value="BIS(5'-ADENOSYL)-TRIPHOSPHATASE"/>
    <property type="match status" value="1"/>
</dbReference>
<comment type="caution">
    <text evidence="1">The sequence shown here is derived from an EMBL/GenBank/DDBJ whole genome shotgun (WGS) entry which is preliminary data.</text>
</comment>
<dbReference type="InterPro" id="IPR017850">
    <property type="entry name" value="Alkaline_phosphatase_core_sf"/>
</dbReference>
<proteinExistence type="predicted"/>